<dbReference type="AlphaFoldDB" id="A0AAD4W6F8"/>
<evidence type="ECO:0000313" key="1">
    <source>
        <dbReference type="EMBL" id="KAI5336347.1"/>
    </source>
</evidence>
<organism evidence="1 2">
    <name type="scientific">Prunus dulcis</name>
    <name type="common">Almond</name>
    <name type="synonym">Amygdalus dulcis</name>
    <dbReference type="NCBI Taxonomy" id="3755"/>
    <lineage>
        <taxon>Eukaryota</taxon>
        <taxon>Viridiplantae</taxon>
        <taxon>Streptophyta</taxon>
        <taxon>Embryophyta</taxon>
        <taxon>Tracheophyta</taxon>
        <taxon>Spermatophyta</taxon>
        <taxon>Magnoliopsida</taxon>
        <taxon>eudicotyledons</taxon>
        <taxon>Gunneridae</taxon>
        <taxon>Pentapetalae</taxon>
        <taxon>rosids</taxon>
        <taxon>fabids</taxon>
        <taxon>Rosales</taxon>
        <taxon>Rosaceae</taxon>
        <taxon>Amygdaloideae</taxon>
        <taxon>Amygdaleae</taxon>
        <taxon>Prunus</taxon>
    </lineage>
</organism>
<dbReference type="Proteomes" id="UP001054821">
    <property type="component" value="Chromosome 3"/>
</dbReference>
<sequence length="82" mass="9101">MPGMGPNGWAGSRGLRLGYCFPCITLAEEGQSNNDINNILYTMKSYRLILKKLRLKPFLMLAKGVVVKFLRVLLTSVVILAS</sequence>
<gene>
    <name evidence="1" type="ORF">L3X38_015614</name>
</gene>
<reference evidence="1 2" key="1">
    <citation type="journal article" date="2022" name="G3 (Bethesda)">
        <title>Whole-genome sequence and methylome profiling of the almond [Prunus dulcis (Mill.) D.A. Webb] cultivar 'Nonpareil'.</title>
        <authorList>
            <person name="D'Amico-Willman K.M."/>
            <person name="Ouma W.Z."/>
            <person name="Meulia T."/>
            <person name="Sideli G.M."/>
            <person name="Gradziel T.M."/>
            <person name="Fresnedo-Ramirez J."/>
        </authorList>
    </citation>
    <scope>NUCLEOTIDE SEQUENCE [LARGE SCALE GENOMIC DNA]</scope>
    <source>
        <strain evidence="1">Clone GOH B32 T37-40</strain>
    </source>
</reference>
<proteinExistence type="predicted"/>
<comment type="caution">
    <text evidence="1">The sequence shown here is derived from an EMBL/GenBank/DDBJ whole genome shotgun (WGS) entry which is preliminary data.</text>
</comment>
<name>A0AAD4W6F8_PRUDU</name>
<evidence type="ECO:0000313" key="2">
    <source>
        <dbReference type="Proteomes" id="UP001054821"/>
    </source>
</evidence>
<protein>
    <submittedName>
        <fullName evidence="1">Uncharacterized protein</fullName>
    </submittedName>
</protein>
<dbReference type="EMBL" id="JAJFAZ020000003">
    <property type="protein sequence ID" value="KAI5336347.1"/>
    <property type="molecule type" value="Genomic_DNA"/>
</dbReference>
<keyword evidence="2" id="KW-1185">Reference proteome</keyword>
<accession>A0AAD4W6F8</accession>